<proteinExistence type="predicted"/>
<name>A0A2W5FP39_9BACT</name>
<reference evidence="2 3" key="1">
    <citation type="submission" date="2017-08" db="EMBL/GenBank/DDBJ databases">
        <title>Infants hospitalized years apart are colonized by the same room-sourced microbial strains.</title>
        <authorList>
            <person name="Brooks B."/>
            <person name="Olm M.R."/>
            <person name="Firek B.A."/>
            <person name="Baker R."/>
            <person name="Thomas B.C."/>
            <person name="Morowitz M.J."/>
            <person name="Banfield J.F."/>
        </authorList>
    </citation>
    <scope>NUCLEOTIDE SEQUENCE [LARGE SCALE GENOMIC DNA]</scope>
    <source>
        <strain evidence="2">S2_006_000_R2_64</strain>
    </source>
</reference>
<dbReference type="InterPro" id="IPR001387">
    <property type="entry name" value="Cro/C1-type_HTH"/>
</dbReference>
<dbReference type="Proteomes" id="UP000249739">
    <property type="component" value="Unassembled WGS sequence"/>
</dbReference>
<gene>
    <name evidence="2" type="ORF">DI586_02610</name>
</gene>
<dbReference type="PROSITE" id="PS50943">
    <property type="entry name" value="HTH_CROC1"/>
    <property type="match status" value="1"/>
</dbReference>
<dbReference type="SMART" id="SM00530">
    <property type="entry name" value="HTH_XRE"/>
    <property type="match status" value="1"/>
</dbReference>
<dbReference type="AlphaFoldDB" id="A0A2W5FP39"/>
<dbReference type="EMBL" id="QFOT01000016">
    <property type="protein sequence ID" value="PZP56738.1"/>
    <property type="molecule type" value="Genomic_DNA"/>
</dbReference>
<dbReference type="SUPFAM" id="SSF47413">
    <property type="entry name" value="lambda repressor-like DNA-binding domains"/>
    <property type="match status" value="1"/>
</dbReference>
<dbReference type="InterPro" id="IPR010982">
    <property type="entry name" value="Lambda_DNA-bd_dom_sf"/>
</dbReference>
<dbReference type="CDD" id="cd00093">
    <property type="entry name" value="HTH_XRE"/>
    <property type="match status" value="1"/>
</dbReference>
<accession>A0A2W5FP39</accession>
<evidence type="ECO:0000313" key="3">
    <source>
        <dbReference type="Proteomes" id="UP000249739"/>
    </source>
</evidence>
<organism evidence="2 3">
    <name type="scientific">Micavibrio aeruginosavorus</name>
    <dbReference type="NCBI Taxonomy" id="349221"/>
    <lineage>
        <taxon>Bacteria</taxon>
        <taxon>Pseudomonadati</taxon>
        <taxon>Bdellovibrionota</taxon>
        <taxon>Bdellovibrionia</taxon>
        <taxon>Bdellovibrionales</taxon>
        <taxon>Pseudobdellovibrionaceae</taxon>
        <taxon>Micavibrio</taxon>
    </lineage>
</organism>
<dbReference type="Pfam" id="PF01381">
    <property type="entry name" value="HTH_3"/>
    <property type="match status" value="1"/>
</dbReference>
<dbReference type="Gene3D" id="1.10.260.40">
    <property type="entry name" value="lambda repressor-like DNA-binding domains"/>
    <property type="match status" value="1"/>
</dbReference>
<protein>
    <submittedName>
        <fullName evidence="2">XRE family transcriptional regulator</fullName>
    </submittedName>
</protein>
<dbReference type="GO" id="GO:0003677">
    <property type="term" value="F:DNA binding"/>
    <property type="evidence" value="ECO:0007669"/>
    <property type="project" value="InterPro"/>
</dbReference>
<evidence type="ECO:0000259" key="1">
    <source>
        <dbReference type="PROSITE" id="PS50943"/>
    </source>
</evidence>
<feature type="domain" description="HTH cro/C1-type" evidence="1">
    <location>
        <begin position="8"/>
        <end position="62"/>
    </location>
</feature>
<sequence>MSITTAQIRGARGLLNWSQNDLSERTGISGTSIGAIESGTTTPRDSTIQKIIKTFEDSGIEFIPNQGVRLKSGDVRVLKGRLDFWAFYEDVYRTLLEKPTEVLVCNADERKFEKWLSDENIQTHILRMEELREKGVKYRILLKEGDNYFLHNSGYSEYRWIPGSQFSTTPFYAYGDKLAIMLFDEEPTIIILEYPSVAEAYKKQFESFWSAANTADSKILKQKA</sequence>
<comment type="caution">
    <text evidence="2">The sequence shown here is derived from an EMBL/GenBank/DDBJ whole genome shotgun (WGS) entry which is preliminary data.</text>
</comment>
<evidence type="ECO:0000313" key="2">
    <source>
        <dbReference type="EMBL" id="PZP56738.1"/>
    </source>
</evidence>